<name>A0A655JDA2_MYCTX</name>
<dbReference type="AlphaFoldDB" id="A0A655JDA2"/>
<dbReference type="EMBL" id="CSAJ01000488">
    <property type="protein sequence ID" value="COW74886.1"/>
    <property type="molecule type" value="Genomic_DNA"/>
</dbReference>
<accession>A0A655JDA2</accession>
<proteinExistence type="predicted"/>
<evidence type="ECO:0000313" key="1">
    <source>
        <dbReference type="EMBL" id="COW74886.1"/>
    </source>
</evidence>
<sequence>MQPQVQQRPGRPHHVVHPTQREPCLITGIEAAPSQPTAVPTIFVERPAQHGQRSQGPAMVVQLGRLTGNPANQPDIQLLVTVDAGVPALRLRDTTVG</sequence>
<dbReference type="Proteomes" id="UP000044938">
    <property type="component" value="Unassembled WGS sequence"/>
</dbReference>
<evidence type="ECO:0000313" key="2">
    <source>
        <dbReference type="Proteomes" id="UP000044938"/>
    </source>
</evidence>
<gene>
    <name evidence="1" type="ORF">ERS007720_03203</name>
</gene>
<reference evidence="1 2" key="1">
    <citation type="submission" date="2015-03" db="EMBL/GenBank/DDBJ databases">
        <authorList>
            <consortium name="Pathogen Informatics"/>
        </authorList>
    </citation>
    <scope>NUCLEOTIDE SEQUENCE [LARGE SCALE GENOMIC DNA]</scope>
    <source>
        <strain evidence="1 2">M09401471</strain>
    </source>
</reference>
<organism evidence="1 2">
    <name type="scientific">Mycobacterium tuberculosis</name>
    <dbReference type="NCBI Taxonomy" id="1773"/>
    <lineage>
        <taxon>Bacteria</taxon>
        <taxon>Bacillati</taxon>
        <taxon>Actinomycetota</taxon>
        <taxon>Actinomycetes</taxon>
        <taxon>Mycobacteriales</taxon>
        <taxon>Mycobacteriaceae</taxon>
        <taxon>Mycobacterium</taxon>
        <taxon>Mycobacterium tuberculosis complex</taxon>
    </lineage>
</organism>
<protein>
    <submittedName>
        <fullName evidence="1">Uncharacterized protein</fullName>
    </submittedName>
</protein>